<dbReference type="GO" id="GO:0003677">
    <property type="term" value="F:DNA binding"/>
    <property type="evidence" value="ECO:0007669"/>
    <property type="project" value="UniProtKB-UniRule"/>
</dbReference>
<name>A0A1E3RTB2_9MYCO</name>
<keyword evidence="13" id="KW-1185">Reference proteome</keyword>
<comment type="subcellular location">
    <subcellularLocation>
        <location evidence="1">Cytoplasm</location>
    </subcellularLocation>
</comment>
<dbReference type="RefSeq" id="WP_030133894.1">
    <property type="nucleotide sequence ID" value="NZ_MIGZ01000079.1"/>
</dbReference>
<dbReference type="InterPro" id="IPR050090">
    <property type="entry name" value="Tyrosine_recombinase_XerCD"/>
</dbReference>
<dbReference type="SUPFAM" id="SSF56349">
    <property type="entry name" value="DNA breaking-rejoining enzymes"/>
    <property type="match status" value="1"/>
</dbReference>
<protein>
    <submittedName>
        <fullName evidence="12">Integrase</fullName>
    </submittedName>
</protein>
<comment type="caution">
    <text evidence="12">The sequence shown here is derived from an EMBL/GenBank/DDBJ whole genome shotgun (WGS) entry which is preliminary data.</text>
</comment>
<dbReference type="InterPro" id="IPR013762">
    <property type="entry name" value="Integrase-like_cat_sf"/>
</dbReference>
<sequence>MSVPGSAHLVLAAGVVHLDEPSAVFEAMLSGWRRQQKSRLLAEATIESRLAFVRRFAAFAETHPWDWTAGDVEDFTAALMSGNNRKAPSTIRGYHMTLRLFCDYLLDGRYGWISQCEQRFERIPSQVCHDFNTAAHLVEYEGKPARRPFTYDEVETLFAFLADRVDIIARSGRKGALAALRDAQMIKTAYAFGLRRRELCYLDVADLRPNPRMPAWGTFGAVHVRYAKSSRGSAPRRRTVLAVPEFDWVIDGLRQWVDQARPLLSPGSRQELWLTERRQRVATKQMDKRFAYLRAQAGLPQDLTLHCLRHSYVTHLIEFGYPERFVTEQVGHSYASTTAIYTSVSNDFKTKTLQAALRRVYGSATTEGSQDEH</sequence>
<evidence type="ECO:0000256" key="6">
    <source>
        <dbReference type="ARBA" id="ARBA00023125"/>
    </source>
</evidence>
<evidence type="ECO:0000256" key="2">
    <source>
        <dbReference type="ARBA" id="ARBA00022490"/>
    </source>
</evidence>
<evidence type="ECO:0000256" key="5">
    <source>
        <dbReference type="ARBA" id="ARBA00022908"/>
    </source>
</evidence>
<dbReference type="GO" id="GO:0005737">
    <property type="term" value="C:cytoplasm"/>
    <property type="evidence" value="ECO:0007669"/>
    <property type="project" value="UniProtKB-SubCell"/>
</dbReference>
<feature type="domain" description="Core-binding (CB)" evidence="11">
    <location>
        <begin position="23"/>
        <end position="106"/>
    </location>
</feature>
<gene>
    <name evidence="12" type="ORF">BHQ17_14540</name>
</gene>
<dbReference type="InterPro" id="IPR002104">
    <property type="entry name" value="Integrase_catalytic"/>
</dbReference>
<reference evidence="13" key="1">
    <citation type="submission" date="2016-09" db="EMBL/GenBank/DDBJ databases">
        <authorList>
            <person name="Greninger A.L."/>
            <person name="Jerome K.R."/>
            <person name="Mcnair B."/>
            <person name="Wallis C."/>
            <person name="Fang F."/>
        </authorList>
    </citation>
    <scope>NUCLEOTIDE SEQUENCE [LARGE SCALE GENOMIC DNA]</scope>
    <source>
        <strain evidence="13">M7</strain>
    </source>
</reference>
<evidence type="ECO:0000313" key="12">
    <source>
        <dbReference type="EMBL" id="ODQ93099.1"/>
    </source>
</evidence>
<dbReference type="PROSITE" id="PS51898">
    <property type="entry name" value="TYR_RECOMBINASE"/>
    <property type="match status" value="1"/>
</dbReference>
<evidence type="ECO:0000256" key="8">
    <source>
        <dbReference type="ARBA" id="ARBA00023306"/>
    </source>
</evidence>
<keyword evidence="5" id="KW-0229">DNA integration</keyword>
<keyword evidence="8" id="KW-0131">Cell cycle</keyword>
<evidence type="ECO:0000256" key="9">
    <source>
        <dbReference type="PROSITE-ProRule" id="PRU01248"/>
    </source>
</evidence>
<evidence type="ECO:0000313" key="13">
    <source>
        <dbReference type="Proteomes" id="UP000094243"/>
    </source>
</evidence>
<keyword evidence="4" id="KW-0159">Chromosome partition</keyword>
<dbReference type="Proteomes" id="UP000094243">
    <property type="component" value="Unassembled WGS sequence"/>
</dbReference>
<keyword evidence="3" id="KW-0132">Cell division</keyword>
<dbReference type="InterPro" id="IPR011010">
    <property type="entry name" value="DNA_brk_join_enz"/>
</dbReference>
<keyword evidence="7" id="KW-0233">DNA recombination</keyword>
<dbReference type="GO" id="GO:0007059">
    <property type="term" value="P:chromosome segregation"/>
    <property type="evidence" value="ECO:0007669"/>
    <property type="project" value="UniProtKB-KW"/>
</dbReference>
<proteinExistence type="predicted"/>
<dbReference type="Pfam" id="PF13495">
    <property type="entry name" value="Phage_int_SAM_4"/>
    <property type="match status" value="1"/>
</dbReference>
<organism evidence="12 13">
    <name type="scientific">Mycolicibacterium holsaticum</name>
    <dbReference type="NCBI Taxonomy" id="152142"/>
    <lineage>
        <taxon>Bacteria</taxon>
        <taxon>Bacillati</taxon>
        <taxon>Actinomycetota</taxon>
        <taxon>Actinomycetes</taxon>
        <taxon>Mycobacteriales</taxon>
        <taxon>Mycobacteriaceae</taxon>
        <taxon>Mycolicibacterium</taxon>
    </lineage>
</organism>
<dbReference type="OrthoDB" id="3698359at2"/>
<dbReference type="PANTHER" id="PTHR30349:SF77">
    <property type="entry name" value="TYROSINE RECOMBINASE XERC"/>
    <property type="match status" value="1"/>
</dbReference>
<evidence type="ECO:0000256" key="4">
    <source>
        <dbReference type="ARBA" id="ARBA00022829"/>
    </source>
</evidence>
<dbReference type="GO" id="GO:0051301">
    <property type="term" value="P:cell division"/>
    <property type="evidence" value="ECO:0007669"/>
    <property type="project" value="UniProtKB-KW"/>
</dbReference>
<evidence type="ECO:0000259" key="10">
    <source>
        <dbReference type="PROSITE" id="PS51898"/>
    </source>
</evidence>
<dbReference type="InterPro" id="IPR044068">
    <property type="entry name" value="CB"/>
</dbReference>
<evidence type="ECO:0000256" key="1">
    <source>
        <dbReference type="ARBA" id="ARBA00004496"/>
    </source>
</evidence>
<feature type="domain" description="Tyr recombinase" evidence="10">
    <location>
        <begin position="144"/>
        <end position="354"/>
    </location>
</feature>
<dbReference type="PROSITE" id="PS51900">
    <property type="entry name" value="CB"/>
    <property type="match status" value="1"/>
</dbReference>
<dbReference type="EMBL" id="MIGZ01000079">
    <property type="protein sequence ID" value="ODQ93099.1"/>
    <property type="molecule type" value="Genomic_DNA"/>
</dbReference>
<dbReference type="Gene3D" id="1.10.443.10">
    <property type="entry name" value="Intergrase catalytic core"/>
    <property type="match status" value="1"/>
</dbReference>
<evidence type="ECO:0000256" key="3">
    <source>
        <dbReference type="ARBA" id="ARBA00022618"/>
    </source>
</evidence>
<dbReference type="GO" id="GO:0006310">
    <property type="term" value="P:DNA recombination"/>
    <property type="evidence" value="ECO:0007669"/>
    <property type="project" value="UniProtKB-KW"/>
</dbReference>
<dbReference type="Pfam" id="PF00589">
    <property type="entry name" value="Phage_integrase"/>
    <property type="match status" value="1"/>
</dbReference>
<keyword evidence="6 9" id="KW-0238">DNA-binding</keyword>
<dbReference type="PANTHER" id="PTHR30349">
    <property type="entry name" value="PHAGE INTEGRASE-RELATED"/>
    <property type="match status" value="1"/>
</dbReference>
<accession>A0A1E3RTB2</accession>
<keyword evidence="2" id="KW-0963">Cytoplasm</keyword>
<dbReference type="AlphaFoldDB" id="A0A1E3RTB2"/>
<evidence type="ECO:0000256" key="7">
    <source>
        <dbReference type="ARBA" id="ARBA00023172"/>
    </source>
</evidence>
<evidence type="ECO:0000259" key="11">
    <source>
        <dbReference type="PROSITE" id="PS51900"/>
    </source>
</evidence>
<dbReference type="InterPro" id="IPR004107">
    <property type="entry name" value="Integrase_SAM-like_N"/>
</dbReference>
<dbReference type="GO" id="GO:0015074">
    <property type="term" value="P:DNA integration"/>
    <property type="evidence" value="ECO:0007669"/>
    <property type="project" value="UniProtKB-KW"/>
</dbReference>